<proteinExistence type="predicted"/>
<dbReference type="RefSeq" id="WP_284379145.1">
    <property type="nucleotide sequence ID" value="NZ_BSNM01000003.1"/>
</dbReference>
<dbReference type="InterPro" id="IPR029024">
    <property type="entry name" value="TerB-like"/>
</dbReference>
<evidence type="ECO:0008006" key="3">
    <source>
        <dbReference type="Google" id="ProtNLM"/>
    </source>
</evidence>
<evidence type="ECO:0000313" key="1">
    <source>
        <dbReference type="EMBL" id="GLQ30366.1"/>
    </source>
</evidence>
<dbReference type="EMBL" id="BSNM01000003">
    <property type="protein sequence ID" value="GLQ30366.1"/>
    <property type="molecule type" value="Genomic_DNA"/>
</dbReference>
<protein>
    <recommendedName>
        <fullName evidence="3">TerB family tellurite resistance protein</fullName>
    </recommendedName>
</protein>
<reference evidence="1" key="1">
    <citation type="journal article" date="2014" name="Int. J. Syst. Evol. Microbiol.">
        <title>Complete genome sequence of Corynebacterium casei LMG S-19264T (=DSM 44701T), isolated from a smear-ripened cheese.</title>
        <authorList>
            <consortium name="US DOE Joint Genome Institute (JGI-PGF)"/>
            <person name="Walter F."/>
            <person name="Albersmeier A."/>
            <person name="Kalinowski J."/>
            <person name="Ruckert C."/>
        </authorList>
    </citation>
    <scope>NUCLEOTIDE SEQUENCE</scope>
    <source>
        <strain evidence="1">NBRC 110071</strain>
    </source>
</reference>
<dbReference type="AlphaFoldDB" id="A0AA37S781"/>
<keyword evidence="2" id="KW-1185">Reference proteome</keyword>
<sequence>MNILDIVEKSLENSLSFDNHPAKALSFEERILYLNGLALVINVDDEIHQSELDYLKVMIRSLDIDISTYDDFVDFAKAPDLKTLEAFWASFKRRPIAQVFLFDALMMAFIDDKEHENEKLLLSKFGDGLEITKATQEDIYDLFCHIKHKDWELSSLYFSSHLLNPDHFKHLLDYYEVDLSELLDRTQELRKALYLERFSKLLDVSEVDVRWKDLPESSPHYKKGFRQITEGVAPKLDLKSLIVNEELLPFLQSKLDRQEIRIGCDDKVYCSDGSIYFNLNASGFGYSKESRYFYLYEISDKDILLVERLIIDLLSHVLGDALFLDSSESLDRILDWLWGCEILKGSAKSMSKGEIYVSGGEFRATCSKQSRSFDPANMVETLTSFYRDNKSPPSSDELDLCSTKIDGSIFDILNSGKIRWVKR</sequence>
<gene>
    <name evidence="1" type="ORF">GCM10007876_08440</name>
</gene>
<evidence type="ECO:0000313" key="2">
    <source>
        <dbReference type="Proteomes" id="UP001161389"/>
    </source>
</evidence>
<organism evidence="1 2">
    <name type="scientific">Litoribrevibacter albus</name>
    <dbReference type="NCBI Taxonomy" id="1473156"/>
    <lineage>
        <taxon>Bacteria</taxon>
        <taxon>Pseudomonadati</taxon>
        <taxon>Pseudomonadota</taxon>
        <taxon>Gammaproteobacteria</taxon>
        <taxon>Oceanospirillales</taxon>
        <taxon>Oceanospirillaceae</taxon>
        <taxon>Litoribrevibacter</taxon>
    </lineage>
</organism>
<dbReference type="SUPFAM" id="SSF158682">
    <property type="entry name" value="TerB-like"/>
    <property type="match status" value="1"/>
</dbReference>
<dbReference type="Proteomes" id="UP001161389">
    <property type="component" value="Unassembled WGS sequence"/>
</dbReference>
<comment type="caution">
    <text evidence="1">The sequence shown here is derived from an EMBL/GenBank/DDBJ whole genome shotgun (WGS) entry which is preliminary data.</text>
</comment>
<name>A0AA37S781_9GAMM</name>
<dbReference type="Gene3D" id="1.10.3680.10">
    <property type="entry name" value="TerB-like"/>
    <property type="match status" value="1"/>
</dbReference>
<reference evidence="1" key="2">
    <citation type="submission" date="2023-01" db="EMBL/GenBank/DDBJ databases">
        <title>Draft genome sequence of Litoribrevibacter albus strain NBRC 110071.</title>
        <authorList>
            <person name="Sun Q."/>
            <person name="Mori K."/>
        </authorList>
    </citation>
    <scope>NUCLEOTIDE SEQUENCE</scope>
    <source>
        <strain evidence="1">NBRC 110071</strain>
    </source>
</reference>
<accession>A0AA37S781</accession>